<comment type="caution">
    <text evidence="2">The sequence shown here is derived from an EMBL/GenBank/DDBJ whole genome shotgun (WGS) entry which is preliminary data.</text>
</comment>
<dbReference type="AlphaFoldDB" id="A0A8T2PVR8"/>
<dbReference type="EMBL" id="JAFBMS010000001">
    <property type="protein sequence ID" value="KAG9355384.1"/>
    <property type="molecule type" value="Genomic_DNA"/>
</dbReference>
<dbReference type="Proteomes" id="UP000824540">
    <property type="component" value="Unassembled WGS sequence"/>
</dbReference>
<organism evidence="2 3">
    <name type="scientific">Albula glossodonta</name>
    <name type="common">roundjaw bonefish</name>
    <dbReference type="NCBI Taxonomy" id="121402"/>
    <lineage>
        <taxon>Eukaryota</taxon>
        <taxon>Metazoa</taxon>
        <taxon>Chordata</taxon>
        <taxon>Craniata</taxon>
        <taxon>Vertebrata</taxon>
        <taxon>Euteleostomi</taxon>
        <taxon>Actinopterygii</taxon>
        <taxon>Neopterygii</taxon>
        <taxon>Teleostei</taxon>
        <taxon>Albuliformes</taxon>
        <taxon>Albulidae</taxon>
        <taxon>Albula</taxon>
    </lineage>
</organism>
<name>A0A8T2PVR8_9TELE</name>
<protein>
    <submittedName>
        <fullName evidence="2">Uncharacterized protein</fullName>
    </submittedName>
</protein>
<proteinExistence type="predicted"/>
<feature type="region of interest" description="Disordered" evidence="1">
    <location>
        <begin position="93"/>
        <end position="167"/>
    </location>
</feature>
<keyword evidence="3" id="KW-1185">Reference proteome</keyword>
<gene>
    <name evidence="2" type="ORF">JZ751_000222</name>
</gene>
<accession>A0A8T2PVR8</accession>
<sequence>MAARKESAATSATVATPSQANTLDSPVKQIQIEGLVLVFVSNGGLSQKRAGERKRVLSCQRPPFAQPRPAVCVTWARALCCWSSGLERCNCGSNNNNSNNKQRHLSWDLSGQPRRRAEGDGNRATQRSLHSEHKPPPCSQPAGERRTALVPIHPSRQAGIHRTRKPC</sequence>
<evidence type="ECO:0000256" key="1">
    <source>
        <dbReference type="SAM" id="MobiDB-lite"/>
    </source>
</evidence>
<evidence type="ECO:0000313" key="3">
    <source>
        <dbReference type="Proteomes" id="UP000824540"/>
    </source>
</evidence>
<reference evidence="2" key="1">
    <citation type="thesis" date="2021" institute="BYU ScholarsArchive" country="Provo, UT, USA">
        <title>Applications of and Algorithms for Genome Assembly and Genomic Analyses with an Emphasis on Marine Teleosts.</title>
        <authorList>
            <person name="Pickett B.D."/>
        </authorList>
    </citation>
    <scope>NUCLEOTIDE SEQUENCE</scope>
    <source>
        <strain evidence="2">HI-2016</strain>
    </source>
</reference>
<evidence type="ECO:0000313" key="2">
    <source>
        <dbReference type="EMBL" id="KAG9355384.1"/>
    </source>
</evidence>